<keyword evidence="1" id="KW-0472">Membrane</keyword>
<reference evidence="2" key="1">
    <citation type="submission" date="2021-06" db="EMBL/GenBank/DDBJ databases">
        <authorList>
            <person name="Kallberg Y."/>
            <person name="Tangrot J."/>
            <person name="Rosling A."/>
        </authorList>
    </citation>
    <scope>NUCLEOTIDE SEQUENCE</scope>
    <source>
        <strain evidence="2">MA453B</strain>
    </source>
</reference>
<keyword evidence="3" id="KW-1185">Reference proteome</keyword>
<protein>
    <submittedName>
        <fullName evidence="2">14077_t:CDS:1</fullName>
    </submittedName>
</protein>
<dbReference type="OrthoDB" id="10500818at2759"/>
<feature type="transmembrane region" description="Helical" evidence="1">
    <location>
        <begin position="183"/>
        <end position="206"/>
    </location>
</feature>
<gene>
    <name evidence="2" type="ORF">DERYTH_LOCUS20151</name>
</gene>
<organism evidence="2 3">
    <name type="scientific">Dentiscutata erythropus</name>
    <dbReference type="NCBI Taxonomy" id="1348616"/>
    <lineage>
        <taxon>Eukaryota</taxon>
        <taxon>Fungi</taxon>
        <taxon>Fungi incertae sedis</taxon>
        <taxon>Mucoromycota</taxon>
        <taxon>Glomeromycotina</taxon>
        <taxon>Glomeromycetes</taxon>
        <taxon>Diversisporales</taxon>
        <taxon>Gigasporaceae</taxon>
        <taxon>Dentiscutata</taxon>
    </lineage>
</organism>
<dbReference type="AlphaFoldDB" id="A0A9N9P4S5"/>
<dbReference type="Proteomes" id="UP000789405">
    <property type="component" value="Unassembled WGS sequence"/>
</dbReference>
<comment type="caution">
    <text evidence="2">The sequence shown here is derived from an EMBL/GenBank/DDBJ whole genome shotgun (WGS) entry which is preliminary data.</text>
</comment>
<proteinExistence type="predicted"/>
<name>A0A9N9P4S5_9GLOM</name>
<feature type="non-terminal residue" evidence="2">
    <location>
        <position position="223"/>
    </location>
</feature>
<dbReference type="EMBL" id="CAJVPY010023228">
    <property type="protein sequence ID" value="CAG8784684.1"/>
    <property type="molecule type" value="Genomic_DNA"/>
</dbReference>
<evidence type="ECO:0000313" key="3">
    <source>
        <dbReference type="Proteomes" id="UP000789405"/>
    </source>
</evidence>
<sequence>NTRPDYKQAREWEEGRIKDISIPPIYLHQPTFAGINGTINGNINNGTFTGHSEIIISKRNLKEDDYVQNQMKRTRMSREKTPKNQICPPSLPVNEHVICELRELLARQIIDMTDVSMNQNLRSRLNEGQQFWLDKILEKQTWDQTDEFKDFCSQFTEDNCSRIDISTLNASRCAGLELMGDNFGFSIIKVILLLISFHLIQVIGIAEFSRGIKSPDTNDVDDK</sequence>
<evidence type="ECO:0000256" key="1">
    <source>
        <dbReference type="SAM" id="Phobius"/>
    </source>
</evidence>
<accession>A0A9N9P4S5</accession>
<keyword evidence="1" id="KW-0812">Transmembrane</keyword>
<evidence type="ECO:0000313" key="2">
    <source>
        <dbReference type="EMBL" id="CAG8784684.1"/>
    </source>
</evidence>
<keyword evidence="1" id="KW-1133">Transmembrane helix</keyword>
<feature type="non-terminal residue" evidence="2">
    <location>
        <position position="1"/>
    </location>
</feature>